<sequence>MEYVLLVKLGELTLKGNNRDFFINTLRSNLERALGNDFRLLYRHNRFYIPVETDEKARRAMDVLSKTAGIVKYSRAIACPRDMEQIKQYALKMAKEAIEKTKGRTFKIEAKRADKGFPLTSYELACELGSHIAQNIEDLTVRMTEPDWVIRVEIREQTYIYWQEEPAMGGLPVGVAGRGMLLLSGGIDSPVAGYLMAKRGLEIMAAYFHTYPYTSDDALNKVKELARILSIWTGKLTLFTVPFTETQLSINKNAARNEITLHMRAAMVETATILAQRNGALSLITGESLGQVASQTQESMRFTQHTTNLPVFRPLVGMDKEEIIKIARKIGTFETSTLPYDDCCTLFAPKRPMIRPNYEKTCHAYKNLELKELIQEAAEKSEKDTYRLGERI</sequence>
<feature type="binding site" evidence="9">
    <location>
        <position position="295"/>
    </location>
    <ligand>
        <name>ATP</name>
        <dbReference type="ChEBI" id="CHEBI:30616"/>
    </ligand>
</feature>
<evidence type="ECO:0000256" key="4">
    <source>
        <dbReference type="ARBA" id="ARBA00022679"/>
    </source>
</evidence>
<dbReference type="CDD" id="cd11716">
    <property type="entry name" value="THUMP_ThiI"/>
    <property type="match status" value="1"/>
</dbReference>
<accession>A0ABU9UCG1</accession>
<feature type="binding site" evidence="9">
    <location>
        <begin position="182"/>
        <end position="183"/>
    </location>
    <ligand>
        <name>ATP</name>
        <dbReference type="ChEBI" id="CHEBI:30616"/>
    </ligand>
</feature>
<dbReference type="InterPro" id="IPR049962">
    <property type="entry name" value="THUMP_ThiI"/>
</dbReference>
<proteinExistence type="inferred from homology"/>
<feature type="binding site" evidence="9">
    <location>
        <position position="264"/>
    </location>
    <ligand>
        <name>ATP</name>
        <dbReference type="ChEBI" id="CHEBI:30616"/>
    </ligand>
</feature>
<evidence type="ECO:0000256" key="9">
    <source>
        <dbReference type="HAMAP-Rule" id="MF_00021"/>
    </source>
</evidence>
<evidence type="ECO:0000256" key="8">
    <source>
        <dbReference type="ARBA" id="ARBA00022977"/>
    </source>
</evidence>
<dbReference type="Pfam" id="PF02926">
    <property type="entry name" value="THUMP"/>
    <property type="match status" value="1"/>
</dbReference>
<comment type="catalytic activity">
    <reaction evidence="9">
        <text>[ThiI sulfur-carrier protein]-S-sulfanyl-L-cysteine + a uridine in tRNA + 2 reduced [2Fe-2S]-[ferredoxin] + ATP + H(+) = [ThiI sulfur-carrier protein]-L-cysteine + a 4-thiouridine in tRNA + 2 oxidized [2Fe-2S]-[ferredoxin] + AMP + diphosphate</text>
        <dbReference type="Rhea" id="RHEA:24176"/>
        <dbReference type="Rhea" id="RHEA-COMP:10000"/>
        <dbReference type="Rhea" id="RHEA-COMP:10001"/>
        <dbReference type="Rhea" id="RHEA-COMP:13337"/>
        <dbReference type="Rhea" id="RHEA-COMP:13338"/>
        <dbReference type="Rhea" id="RHEA-COMP:13339"/>
        <dbReference type="Rhea" id="RHEA-COMP:13340"/>
        <dbReference type="ChEBI" id="CHEBI:15378"/>
        <dbReference type="ChEBI" id="CHEBI:29950"/>
        <dbReference type="ChEBI" id="CHEBI:30616"/>
        <dbReference type="ChEBI" id="CHEBI:33019"/>
        <dbReference type="ChEBI" id="CHEBI:33737"/>
        <dbReference type="ChEBI" id="CHEBI:33738"/>
        <dbReference type="ChEBI" id="CHEBI:61963"/>
        <dbReference type="ChEBI" id="CHEBI:65315"/>
        <dbReference type="ChEBI" id="CHEBI:136798"/>
        <dbReference type="ChEBI" id="CHEBI:456215"/>
        <dbReference type="EC" id="2.8.1.4"/>
    </reaction>
</comment>
<dbReference type="NCBIfam" id="TIGR00342">
    <property type="entry name" value="tRNA uracil 4-sulfurtransferase ThiI"/>
    <property type="match status" value="1"/>
</dbReference>
<dbReference type="Gene3D" id="3.30.2130.30">
    <property type="match status" value="1"/>
</dbReference>
<organism evidence="11 12">
    <name type="scientific">Rarispira pelagica</name>
    <dbReference type="NCBI Taxonomy" id="3141764"/>
    <lineage>
        <taxon>Bacteria</taxon>
        <taxon>Pseudomonadati</taxon>
        <taxon>Spirochaetota</taxon>
        <taxon>Spirochaetia</taxon>
        <taxon>Winmispirales</taxon>
        <taxon>Winmispiraceae</taxon>
        <taxon>Rarispira</taxon>
    </lineage>
</organism>
<keyword evidence="6 9" id="KW-0067">ATP-binding</keyword>
<dbReference type="Gene3D" id="3.40.50.620">
    <property type="entry name" value="HUPs"/>
    <property type="match status" value="1"/>
</dbReference>
<dbReference type="InterPro" id="IPR049961">
    <property type="entry name" value="ThiI_N"/>
</dbReference>
<evidence type="ECO:0000256" key="6">
    <source>
        <dbReference type="ARBA" id="ARBA00022840"/>
    </source>
</evidence>
<dbReference type="PANTHER" id="PTHR43209">
    <property type="entry name" value="TRNA SULFURTRANSFERASE"/>
    <property type="match status" value="1"/>
</dbReference>
<dbReference type="SUPFAM" id="SSF52402">
    <property type="entry name" value="Adenine nucleotide alpha hydrolases-like"/>
    <property type="match status" value="1"/>
</dbReference>
<evidence type="ECO:0000313" key="11">
    <source>
        <dbReference type="EMBL" id="MEM5948357.1"/>
    </source>
</evidence>
<evidence type="ECO:0000256" key="7">
    <source>
        <dbReference type="ARBA" id="ARBA00022884"/>
    </source>
</evidence>
<comment type="function">
    <text evidence="9">Catalyzes the ATP-dependent transfer of a sulfur to tRNA to produce 4-thiouridine in position 8 of tRNAs, which functions as a near-UV photosensor. Also catalyzes the transfer of sulfur to the sulfur carrier protein ThiS, forming ThiS-thiocarboxylate. This is a step in the synthesis of thiazole, in the thiamine biosynthesis pathway. The sulfur is donated as persulfide by IscS.</text>
</comment>
<evidence type="ECO:0000259" key="10">
    <source>
        <dbReference type="PROSITE" id="PS51165"/>
    </source>
</evidence>
<dbReference type="SMART" id="SM00981">
    <property type="entry name" value="THUMP"/>
    <property type="match status" value="1"/>
</dbReference>
<keyword evidence="4 9" id="KW-0808">Transferase</keyword>
<keyword evidence="8 9" id="KW-0784">Thiamine biosynthesis</keyword>
<dbReference type="Pfam" id="PF02568">
    <property type="entry name" value="ThiI"/>
    <property type="match status" value="1"/>
</dbReference>
<dbReference type="InterPro" id="IPR054173">
    <property type="entry name" value="ThiI_fer"/>
</dbReference>
<keyword evidence="2 9" id="KW-0963">Cytoplasm</keyword>
<keyword evidence="12" id="KW-1185">Reference proteome</keyword>
<dbReference type="PROSITE" id="PS51165">
    <property type="entry name" value="THUMP"/>
    <property type="match status" value="1"/>
</dbReference>
<dbReference type="PANTHER" id="PTHR43209:SF1">
    <property type="entry name" value="TRNA SULFURTRANSFERASE"/>
    <property type="match status" value="1"/>
</dbReference>
<name>A0ABU9UCG1_9SPIR</name>
<comment type="catalytic activity">
    <reaction evidence="9">
        <text>[ThiS sulfur-carrier protein]-C-terminal Gly-Gly-AMP + S-sulfanyl-L-cysteinyl-[cysteine desulfurase] + AH2 = [ThiS sulfur-carrier protein]-C-terminal-Gly-aminoethanethioate + L-cysteinyl-[cysteine desulfurase] + A + AMP + 2 H(+)</text>
        <dbReference type="Rhea" id="RHEA:43340"/>
        <dbReference type="Rhea" id="RHEA-COMP:12157"/>
        <dbReference type="Rhea" id="RHEA-COMP:12158"/>
        <dbReference type="Rhea" id="RHEA-COMP:12910"/>
        <dbReference type="Rhea" id="RHEA-COMP:19908"/>
        <dbReference type="ChEBI" id="CHEBI:13193"/>
        <dbReference type="ChEBI" id="CHEBI:15378"/>
        <dbReference type="ChEBI" id="CHEBI:17499"/>
        <dbReference type="ChEBI" id="CHEBI:29950"/>
        <dbReference type="ChEBI" id="CHEBI:61963"/>
        <dbReference type="ChEBI" id="CHEBI:90618"/>
        <dbReference type="ChEBI" id="CHEBI:232372"/>
        <dbReference type="ChEBI" id="CHEBI:456215"/>
    </reaction>
</comment>
<dbReference type="InterPro" id="IPR004114">
    <property type="entry name" value="THUMP_dom"/>
</dbReference>
<comment type="pathway">
    <text evidence="9">Cofactor biosynthesis; thiamine diphosphate biosynthesis.</text>
</comment>
<feature type="binding site" evidence="9">
    <location>
        <begin position="207"/>
        <end position="208"/>
    </location>
    <ligand>
        <name>ATP</name>
        <dbReference type="ChEBI" id="CHEBI:30616"/>
    </ligand>
</feature>
<dbReference type="HAMAP" id="MF_00021">
    <property type="entry name" value="ThiI"/>
    <property type="match status" value="1"/>
</dbReference>
<comment type="caution">
    <text evidence="11">The sequence shown here is derived from an EMBL/GenBank/DDBJ whole genome shotgun (WGS) entry which is preliminary data.</text>
</comment>
<keyword evidence="3 9" id="KW-0820">tRNA-binding</keyword>
<evidence type="ECO:0000256" key="3">
    <source>
        <dbReference type="ARBA" id="ARBA00022555"/>
    </source>
</evidence>
<dbReference type="Pfam" id="PF22025">
    <property type="entry name" value="ThiI_fer"/>
    <property type="match status" value="1"/>
</dbReference>
<feature type="binding site" evidence="9">
    <location>
        <position position="286"/>
    </location>
    <ligand>
        <name>ATP</name>
        <dbReference type="ChEBI" id="CHEBI:30616"/>
    </ligand>
</feature>
<dbReference type="InterPro" id="IPR050102">
    <property type="entry name" value="tRNA_sulfurtransferase_ThiI"/>
</dbReference>
<dbReference type="EC" id="2.8.1.4" evidence="9"/>
<dbReference type="InterPro" id="IPR020536">
    <property type="entry name" value="ThiI_AANH"/>
</dbReference>
<gene>
    <name evidence="9 11" type="primary">thiI</name>
    <name evidence="11" type="ORF">WKV44_07350</name>
</gene>
<dbReference type="SUPFAM" id="SSF143437">
    <property type="entry name" value="THUMP domain-like"/>
    <property type="match status" value="1"/>
</dbReference>
<evidence type="ECO:0000313" key="12">
    <source>
        <dbReference type="Proteomes" id="UP001466331"/>
    </source>
</evidence>
<reference evidence="11 12" key="1">
    <citation type="submission" date="2024-03" db="EMBL/GenBank/DDBJ databases">
        <title>Ignisphaera cupida sp. nov., a hyperthermophilic hydrolytic archaeon from a hot spring of Kamchatka, and proposal of Ignisphaeraceae fam. nov.</title>
        <authorList>
            <person name="Podosokorskaya O.A."/>
            <person name="Elcheninov A.G."/>
            <person name="Maltseva A.I."/>
            <person name="Zayulina K.S."/>
            <person name="Novikov A."/>
            <person name="Merkel A.Y."/>
        </authorList>
    </citation>
    <scope>NUCLEOTIDE SEQUENCE [LARGE SCALE GENOMIC DNA]</scope>
    <source>
        <strain evidence="11 12">38H-sp</strain>
    </source>
</reference>
<evidence type="ECO:0000256" key="5">
    <source>
        <dbReference type="ARBA" id="ARBA00022741"/>
    </source>
</evidence>
<comment type="subcellular location">
    <subcellularLocation>
        <location evidence="1 9">Cytoplasm</location>
    </subcellularLocation>
</comment>
<dbReference type="CDD" id="cd01712">
    <property type="entry name" value="PPase_ThiI"/>
    <property type="match status" value="1"/>
</dbReference>
<feature type="domain" description="THUMP" evidence="10">
    <location>
        <begin position="58"/>
        <end position="166"/>
    </location>
</feature>
<comment type="similarity">
    <text evidence="9">Belongs to the ThiI family.</text>
</comment>
<dbReference type="EMBL" id="JBCHKQ010000003">
    <property type="protein sequence ID" value="MEM5948357.1"/>
    <property type="molecule type" value="Genomic_DNA"/>
</dbReference>
<dbReference type="Proteomes" id="UP001466331">
    <property type="component" value="Unassembled WGS sequence"/>
</dbReference>
<keyword evidence="7 9" id="KW-0694">RNA-binding</keyword>
<evidence type="ECO:0000256" key="2">
    <source>
        <dbReference type="ARBA" id="ARBA00022490"/>
    </source>
</evidence>
<dbReference type="GO" id="GO:0140741">
    <property type="term" value="F:tRNA-uracil-4 sulfurtransferase activity"/>
    <property type="evidence" value="ECO:0007669"/>
    <property type="project" value="UniProtKB-EC"/>
</dbReference>
<keyword evidence="5 9" id="KW-0547">Nucleotide-binding</keyword>
<evidence type="ECO:0000256" key="1">
    <source>
        <dbReference type="ARBA" id="ARBA00004496"/>
    </source>
</evidence>
<protein>
    <recommendedName>
        <fullName evidence="9">Probable tRNA sulfurtransferase</fullName>
        <ecNumber evidence="9">2.8.1.4</ecNumber>
    </recommendedName>
    <alternativeName>
        <fullName evidence="9">Sulfur carrier protein ThiS sulfurtransferase</fullName>
    </alternativeName>
    <alternativeName>
        <fullName evidence="9">Thiamine biosynthesis protein ThiI</fullName>
    </alternativeName>
    <alternativeName>
        <fullName evidence="9">tRNA 4-thiouridine synthase</fullName>
    </alternativeName>
</protein>
<dbReference type="InterPro" id="IPR014729">
    <property type="entry name" value="Rossmann-like_a/b/a_fold"/>
</dbReference>
<dbReference type="RefSeq" id="WP_420069808.1">
    <property type="nucleotide sequence ID" value="NZ_JBCHKQ010000003.1"/>
</dbReference>
<dbReference type="InterPro" id="IPR003720">
    <property type="entry name" value="tRNA_STrfase"/>
</dbReference>